<feature type="domain" description="RRM" evidence="10">
    <location>
        <begin position="179"/>
        <end position="256"/>
    </location>
</feature>
<evidence type="ECO:0000256" key="8">
    <source>
        <dbReference type="RuleBase" id="RU364135"/>
    </source>
</evidence>
<keyword evidence="5 8" id="KW-0508">mRNA splicing</keyword>
<organism evidence="11 12">
    <name type="scientific">Babesia microti (strain RI)</name>
    <dbReference type="NCBI Taxonomy" id="1133968"/>
    <lineage>
        <taxon>Eukaryota</taxon>
        <taxon>Sar</taxon>
        <taxon>Alveolata</taxon>
        <taxon>Apicomplexa</taxon>
        <taxon>Aconoidasida</taxon>
        <taxon>Piroplasmida</taxon>
        <taxon>Babesiidae</taxon>
        <taxon>Babesia</taxon>
    </lineage>
</organism>
<reference evidence="11 12" key="1">
    <citation type="journal article" date="2012" name="Nucleic Acids Res.">
        <title>Sequencing of the smallest Apicomplexan genome from the human pathogen Babesia microti.</title>
        <authorList>
            <person name="Cornillot E."/>
            <person name="Hadj-Kaddour K."/>
            <person name="Dassouli A."/>
            <person name="Noel B."/>
            <person name="Ranwez V."/>
            <person name="Vacherie B."/>
            <person name="Augagneur Y."/>
            <person name="Bres V."/>
            <person name="Duclos A."/>
            <person name="Randazzo S."/>
            <person name="Carcy B."/>
            <person name="Debierre-Grockiego F."/>
            <person name="Delbecq S."/>
            <person name="Moubri-Menage K."/>
            <person name="Shams-Eldin H."/>
            <person name="Usmani-Brown S."/>
            <person name="Bringaud F."/>
            <person name="Wincker P."/>
            <person name="Vivares C.P."/>
            <person name="Schwarz R.T."/>
            <person name="Schetters T.P."/>
            <person name="Krause P.J."/>
            <person name="Gorenflot A."/>
            <person name="Berry V."/>
            <person name="Barbe V."/>
            <person name="Ben Mamoun C."/>
        </authorList>
    </citation>
    <scope>NUCLEOTIDE SEQUENCE [LARGE SCALE GENOMIC DNA]</scope>
    <source>
        <strain evidence="11 12">RI</strain>
    </source>
</reference>
<comment type="function">
    <text evidence="8">Necessary for the splicing of pre-mRNA.</text>
</comment>
<evidence type="ECO:0000313" key="11">
    <source>
        <dbReference type="EMBL" id="SIO73470.1"/>
    </source>
</evidence>
<name>A0A1N6LX60_BABMR</name>
<evidence type="ECO:0000256" key="9">
    <source>
        <dbReference type="SAM" id="MobiDB-lite"/>
    </source>
</evidence>
<evidence type="ECO:0000256" key="1">
    <source>
        <dbReference type="ARBA" id="ARBA00004123"/>
    </source>
</evidence>
<dbReference type="KEGG" id="bmic:BMR1_01G03350"/>
<dbReference type="Gene3D" id="3.30.70.330">
    <property type="match status" value="3"/>
</dbReference>
<dbReference type="CDD" id="cd12232">
    <property type="entry name" value="RRM3_U2AF65"/>
    <property type="match status" value="1"/>
</dbReference>
<keyword evidence="3" id="KW-0677">Repeat</keyword>
<dbReference type="GeneID" id="24423749"/>
<dbReference type="AlphaFoldDB" id="A0A1N6LX60"/>
<evidence type="ECO:0000313" key="12">
    <source>
        <dbReference type="Proteomes" id="UP000002899"/>
    </source>
</evidence>
<evidence type="ECO:0000256" key="2">
    <source>
        <dbReference type="ARBA" id="ARBA00022664"/>
    </source>
</evidence>
<accession>A0A1N6LX60</accession>
<dbReference type="OrthoDB" id="10266058at2759"/>
<keyword evidence="12" id="KW-1185">Reference proteome</keyword>
<keyword evidence="4 7" id="KW-0694">RNA-binding</keyword>
<dbReference type="InterPro" id="IPR000504">
    <property type="entry name" value="RRM_dom"/>
</dbReference>
<dbReference type="GO" id="GO:0008380">
    <property type="term" value="P:RNA splicing"/>
    <property type="evidence" value="ECO:0007669"/>
    <property type="project" value="UniProtKB-KW"/>
</dbReference>
<sequence>MESLPSSTNTERRKRKKTKWDDPTSNTTTKFSTFGFDSSGSSALAIPAADLDPEAERRHRRLYIGNVPAGSSQSDIVAFLNGALLTVLSNTGMPATPADTPITKCESFNSENRFCFIELRNVDVTLVCLKMDGINYNGNALKISRPSDYVPPSNNELATQMQPTIQQPPRGFTMALQVFKLHIQNIPTTMAEDGVLELVKEFGDVKYVYIIKDTTGQHKNTAFVEFKDSVSLEPASKALTGKEVEGQSLTAKIVTSNQADTLASLAAGKYNLGATHLSTSISRKILSDPLLSIGVQSGRKIGATVSTVVQLLNIVFHEDLIDDDSYQSLLEDIRKEAKKYGTLEDIVIPRPNLDKTFNEGVGKVFLQFADELSSRKAQYMLNGRRFDAKRVVCAAFYPLDKFLEKTYVLM</sequence>
<dbReference type="CDD" id="cd00590">
    <property type="entry name" value="RRM_SF"/>
    <property type="match status" value="1"/>
</dbReference>
<dbReference type="PANTHER" id="PTHR23139">
    <property type="entry name" value="RNA-BINDING PROTEIN"/>
    <property type="match status" value="1"/>
</dbReference>
<evidence type="ECO:0000256" key="3">
    <source>
        <dbReference type="ARBA" id="ARBA00022737"/>
    </source>
</evidence>
<dbReference type="RefSeq" id="XP_021337566.1">
    <property type="nucleotide sequence ID" value="XM_021482985.1"/>
</dbReference>
<evidence type="ECO:0000256" key="7">
    <source>
        <dbReference type="PROSITE-ProRule" id="PRU00176"/>
    </source>
</evidence>
<dbReference type="SMART" id="SM00360">
    <property type="entry name" value="RRM"/>
    <property type="match status" value="3"/>
</dbReference>
<evidence type="ECO:0000256" key="4">
    <source>
        <dbReference type="ARBA" id="ARBA00022884"/>
    </source>
</evidence>
<comment type="similarity">
    <text evidence="8">Belongs to the splicing factor SR family.</text>
</comment>
<dbReference type="GO" id="GO:0006397">
    <property type="term" value="P:mRNA processing"/>
    <property type="evidence" value="ECO:0007669"/>
    <property type="project" value="UniProtKB-KW"/>
</dbReference>
<dbReference type="NCBIfam" id="TIGR01642">
    <property type="entry name" value="U2AF_lg"/>
    <property type="match status" value="1"/>
</dbReference>
<feature type="domain" description="RRM" evidence="10">
    <location>
        <begin position="313"/>
        <end position="391"/>
    </location>
</feature>
<dbReference type="Proteomes" id="UP000002899">
    <property type="component" value="Chromosome I"/>
</dbReference>
<reference evidence="11 12" key="2">
    <citation type="journal article" date="2013" name="PLoS ONE">
        <title>Whole genome mapping and re-organization of the nuclear and mitochondrial genomes of Babesia microti isolates.</title>
        <authorList>
            <person name="Cornillot E."/>
            <person name="Dassouli A."/>
            <person name="Garg A."/>
            <person name="Pachikara N."/>
            <person name="Randazzo S."/>
            <person name="Depoix D."/>
            <person name="Carcy B."/>
            <person name="Delbecq S."/>
            <person name="Frutos R."/>
            <person name="Silva J.C."/>
            <person name="Sutton R."/>
            <person name="Krause P.J."/>
            <person name="Mamoun C.B."/>
        </authorList>
    </citation>
    <scope>NUCLEOTIDE SEQUENCE [LARGE SCALE GENOMIC DNA]</scope>
    <source>
        <strain evidence="11 12">RI</strain>
    </source>
</reference>
<evidence type="ECO:0000256" key="5">
    <source>
        <dbReference type="ARBA" id="ARBA00023187"/>
    </source>
</evidence>
<proteinExistence type="inferred from homology"/>
<dbReference type="InterPro" id="IPR035979">
    <property type="entry name" value="RBD_domain_sf"/>
</dbReference>
<reference evidence="11 12" key="3">
    <citation type="journal article" date="2016" name="Sci. Rep.">
        <title>Genome-wide diversity and gene expression profiling of Babesia microti isolates identify polymorphic genes that mediate host-pathogen interactions.</title>
        <authorList>
            <person name="Silva J.C."/>
            <person name="Cornillot E."/>
            <person name="McCracken C."/>
            <person name="Usmani-Brown S."/>
            <person name="Dwivedi A."/>
            <person name="Ifeonu O.O."/>
            <person name="Crabtree J."/>
            <person name="Gotia H.T."/>
            <person name="Virji A.Z."/>
            <person name="Reynes C."/>
            <person name="Colinge J."/>
            <person name="Kumar V."/>
            <person name="Lawres L."/>
            <person name="Pazzi J.E."/>
            <person name="Pablo J.V."/>
            <person name="Hung C."/>
            <person name="Brancato J."/>
            <person name="Kumari P."/>
            <person name="Orvis J."/>
            <person name="Tretina K."/>
            <person name="Chibucos M."/>
            <person name="Ott S."/>
            <person name="Sadzewicz L."/>
            <person name="Sengamalay N."/>
            <person name="Shetty A.C."/>
            <person name="Su Q."/>
            <person name="Tallon L."/>
            <person name="Fraser C.M."/>
            <person name="Frutos R."/>
            <person name="Molina D.M."/>
            <person name="Krause P.J."/>
            <person name="Ben Mamoun C."/>
        </authorList>
    </citation>
    <scope>NUCLEOTIDE SEQUENCE [LARGE SCALE GENOMIC DNA]</scope>
    <source>
        <strain evidence="11 12">RI</strain>
    </source>
</reference>
<evidence type="ECO:0000259" key="10">
    <source>
        <dbReference type="PROSITE" id="PS50102"/>
    </source>
</evidence>
<dbReference type="PROSITE" id="PS50102">
    <property type="entry name" value="RRM"/>
    <property type="match status" value="2"/>
</dbReference>
<feature type="region of interest" description="Disordered" evidence="9">
    <location>
        <begin position="1"/>
        <end position="27"/>
    </location>
</feature>
<gene>
    <name evidence="11" type="ORF">BMR1_01G03350</name>
</gene>
<dbReference type="FunFam" id="3.30.70.330:FF:000097">
    <property type="entry name" value="U2 snRNP auxiliary factor large subunit"/>
    <property type="match status" value="1"/>
</dbReference>
<comment type="subcellular location">
    <subcellularLocation>
        <location evidence="1 8">Nucleus</location>
    </subcellularLocation>
</comment>
<dbReference type="SUPFAM" id="SSF54928">
    <property type="entry name" value="RNA-binding domain, RBD"/>
    <property type="match status" value="3"/>
</dbReference>
<dbReference type="VEuPathDB" id="PiroplasmaDB:BMR1_01G03350"/>
<dbReference type="InterPro" id="IPR012677">
    <property type="entry name" value="Nucleotide-bd_a/b_plait_sf"/>
</dbReference>
<dbReference type="Pfam" id="PF00076">
    <property type="entry name" value="RRM_1"/>
    <property type="match status" value="1"/>
</dbReference>
<dbReference type="EMBL" id="FO082871">
    <property type="protein sequence ID" value="SIO73470.1"/>
    <property type="molecule type" value="Genomic_DNA"/>
</dbReference>
<dbReference type="GO" id="GO:0003723">
    <property type="term" value="F:RNA binding"/>
    <property type="evidence" value="ECO:0007669"/>
    <property type="project" value="UniProtKB-UniRule"/>
</dbReference>
<dbReference type="InterPro" id="IPR006529">
    <property type="entry name" value="U2AF_lg"/>
</dbReference>
<keyword evidence="2 8" id="KW-0507">mRNA processing</keyword>
<dbReference type="GO" id="GO:0005634">
    <property type="term" value="C:nucleus"/>
    <property type="evidence" value="ECO:0007669"/>
    <property type="project" value="UniProtKB-SubCell"/>
</dbReference>
<protein>
    <recommendedName>
        <fullName evidence="8">Splicing factor U2AF subunit</fullName>
    </recommendedName>
    <alternativeName>
        <fullName evidence="8">U2 snRNP auxiliary factor large subunit</fullName>
    </alternativeName>
</protein>
<keyword evidence="6 8" id="KW-0539">Nucleus</keyword>
<evidence type="ECO:0000256" key="6">
    <source>
        <dbReference type="ARBA" id="ARBA00023242"/>
    </source>
</evidence>